<dbReference type="Gene3D" id="3.30.60.10">
    <property type="entry name" value="Endochitinase-like"/>
    <property type="match status" value="1"/>
</dbReference>
<dbReference type="SMART" id="SM00270">
    <property type="entry name" value="ChtBD1"/>
    <property type="match status" value="3"/>
</dbReference>
<dbReference type="InterPro" id="IPR036861">
    <property type="entry name" value="Endochitinase-like_sf"/>
</dbReference>
<dbReference type="SUPFAM" id="SSF54556">
    <property type="entry name" value="Chitinase insertion domain"/>
    <property type="match status" value="1"/>
</dbReference>
<organism evidence="6 7">
    <name type="scientific">Ditylenchus dipsaci</name>
    <dbReference type="NCBI Taxonomy" id="166011"/>
    <lineage>
        <taxon>Eukaryota</taxon>
        <taxon>Metazoa</taxon>
        <taxon>Ecdysozoa</taxon>
        <taxon>Nematoda</taxon>
        <taxon>Chromadorea</taxon>
        <taxon>Rhabditida</taxon>
        <taxon>Tylenchina</taxon>
        <taxon>Tylenchomorpha</taxon>
        <taxon>Sphaerularioidea</taxon>
        <taxon>Anguinidae</taxon>
        <taxon>Anguininae</taxon>
        <taxon>Ditylenchus</taxon>
    </lineage>
</organism>
<dbReference type="Proteomes" id="UP000887574">
    <property type="component" value="Unplaced"/>
</dbReference>
<dbReference type="InterPro" id="IPR001002">
    <property type="entry name" value="Chitin-bd_1"/>
</dbReference>
<dbReference type="InterPro" id="IPR001579">
    <property type="entry name" value="Glyco_hydro_18_chit_AS"/>
</dbReference>
<keyword evidence="2 4" id="KW-0378">Hydrolase</keyword>
<evidence type="ECO:0000256" key="3">
    <source>
        <dbReference type="ARBA" id="ARBA00023295"/>
    </source>
</evidence>
<dbReference type="Gene3D" id="3.20.20.80">
    <property type="entry name" value="Glycosidases"/>
    <property type="match status" value="2"/>
</dbReference>
<evidence type="ECO:0000256" key="4">
    <source>
        <dbReference type="RuleBase" id="RU000489"/>
    </source>
</evidence>
<dbReference type="InterPro" id="IPR001223">
    <property type="entry name" value="Glyco_hydro18_cat"/>
</dbReference>
<dbReference type="InterPro" id="IPR011583">
    <property type="entry name" value="Chitinase_II/V-like_cat"/>
</dbReference>
<evidence type="ECO:0000313" key="7">
    <source>
        <dbReference type="WBParaSite" id="jg8796"/>
    </source>
</evidence>
<accession>A0A915ETH3</accession>
<dbReference type="SMART" id="SM00636">
    <property type="entry name" value="Glyco_18"/>
    <property type="match status" value="1"/>
</dbReference>
<dbReference type="AlphaFoldDB" id="A0A915ETH3"/>
<proteinExistence type="predicted"/>
<dbReference type="InterPro" id="IPR017853">
    <property type="entry name" value="GH"/>
</dbReference>
<dbReference type="PROSITE" id="PS51910">
    <property type="entry name" value="GH18_2"/>
    <property type="match status" value="1"/>
</dbReference>
<dbReference type="WBParaSite" id="jg8796">
    <property type="protein sequence ID" value="jg8796"/>
    <property type="gene ID" value="jg8796"/>
</dbReference>
<reference evidence="7" key="1">
    <citation type="submission" date="2022-11" db="UniProtKB">
        <authorList>
            <consortium name="WormBaseParasite"/>
        </authorList>
    </citation>
    <scope>IDENTIFICATION</scope>
</reference>
<dbReference type="GO" id="GO:0006032">
    <property type="term" value="P:chitin catabolic process"/>
    <property type="evidence" value="ECO:0007669"/>
    <property type="project" value="UniProtKB-ARBA"/>
</dbReference>
<dbReference type="GO" id="GO:0008061">
    <property type="term" value="F:chitin binding"/>
    <property type="evidence" value="ECO:0007669"/>
    <property type="project" value="UniProtKB-KW"/>
</dbReference>
<dbReference type="GO" id="GO:0004568">
    <property type="term" value="F:chitinase activity"/>
    <property type="evidence" value="ECO:0007669"/>
    <property type="project" value="UniProtKB-ARBA"/>
</dbReference>
<evidence type="ECO:0000256" key="2">
    <source>
        <dbReference type="ARBA" id="ARBA00022801"/>
    </source>
</evidence>
<name>A0A915ETH3_9BILA</name>
<dbReference type="CDD" id="cd10909">
    <property type="entry name" value="ChtBD1_GH18_2"/>
    <property type="match status" value="2"/>
</dbReference>
<dbReference type="InterPro" id="IPR029070">
    <property type="entry name" value="Chitinase_insertion_sf"/>
</dbReference>
<dbReference type="PANTHER" id="PTHR46073:SF4">
    <property type="entry name" value="GH18 DOMAIN-CONTAINING PROTEIN"/>
    <property type="match status" value="1"/>
</dbReference>
<dbReference type="SUPFAM" id="SSF51445">
    <property type="entry name" value="(Trans)glycosidases"/>
    <property type="match status" value="1"/>
</dbReference>
<evidence type="ECO:0000259" key="5">
    <source>
        <dbReference type="PROSITE" id="PS51910"/>
    </source>
</evidence>
<dbReference type="Pfam" id="PF00704">
    <property type="entry name" value="Glyco_hydro_18"/>
    <property type="match status" value="1"/>
</dbReference>
<feature type="domain" description="GH18" evidence="5">
    <location>
        <begin position="23"/>
        <end position="428"/>
    </location>
</feature>
<sequence>MSGLWQSKKDTGPQVLNDGYEKKRVVGYFTAWGTRNFTSQQAQKLTHAIFAFLKLHPDGSIGLDSYKETLTVCHVAERLAQFLQLARQHAHLKTQFAVGGWDNSEHFSSIAADKEKRWTMVESIMRIVHDYGFDGVDLDWEYPVTGGANEGVEADKQNYVILMKQLRKRFDDYETTNKHPHLLISFAGAAGQWTLDPGFDLAGLLQHVDYVNIMTYDYFGAWPTSKWGAYTGPPAPLYFGTPKSYSGKTHVHWTMKYYYCKGGGEHLKKRSNYEELKLYAAYAIRKMEAVKSMGQNMSIRLLRLNLGLPFYSRYWKNVNEATDPSDSMWRLASPNSKGEFEGGHVAWNEMEENGWDVGKAIFHTKSRSAYIWNPTNKTFLGMENVETLKHKLDYFNEYSLGGLMIWTIDFDDSQDTLLNIIAEGVKPENSLGKAHSQYNCPPVSERRWWTFEDGEHLAGKCGKSAPLFKGYYPVCDPDDPGYACCGPYGYCGSGPEFCDCPTCVNYALEPWKIVEELIRPKGAVKQWYTEADGEGLRGRCGGSVPKINGLEAICDPESTDSYCCSSAGYCGNTPQHCQCSSCINYKNSANTSTISPGFSTTTFKLIEMTTKKAVEIEWWTYAMAPENIGRCGPTAPRLPNGKMPKCNYNSENAYCCSRSGYCGSTEAYCACQGCVDFKSNPGYLYVL</sequence>
<dbReference type="Gene3D" id="3.10.50.10">
    <property type="match status" value="1"/>
</dbReference>
<evidence type="ECO:0000313" key="6">
    <source>
        <dbReference type="Proteomes" id="UP000887574"/>
    </source>
</evidence>
<dbReference type="PANTHER" id="PTHR46073">
    <property type="entry name" value="CHITINASE"/>
    <property type="match status" value="1"/>
</dbReference>
<dbReference type="GO" id="GO:0005975">
    <property type="term" value="P:carbohydrate metabolic process"/>
    <property type="evidence" value="ECO:0007669"/>
    <property type="project" value="InterPro"/>
</dbReference>
<protein>
    <submittedName>
        <fullName evidence="7">GH18 domain-containing protein</fullName>
    </submittedName>
</protein>
<dbReference type="PROSITE" id="PS01095">
    <property type="entry name" value="GH18_1"/>
    <property type="match status" value="1"/>
</dbReference>
<evidence type="ECO:0000256" key="1">
    <source>
        <dbReference type="ARBA" id="ARBA00022669"/>
    </source>
</evidence>
<keyword evidence="1" id="KW-0147">Chitin-binding</keyword>
<keyword evidence="3 4" id="KW-0326">Glycosidase</keyword>
<keyword evidence="6" id="KW-1185">Reference proteome</keyword>